<reference evidence="2" key="1">
    <citation type="journal article" date="2020" name="Stud. Mycol.">
        <title>101 Dothideomycetes genomes: a test case for predicting lifestyles and emergence of pathogens.</title>
        <authorList>
            <person name="Haridas S."/>
            <person name="Albert R."/>
            <person name="Binder M."/>
            <person name="Bloem J."/>
            <person name="Labutti K."/>
            <person name="Salamov A."/>
            <person name="Andreopoulos B."/>
            <person name="Baker S."/>
            <person name="Barry K."/>
            <person name="Bills G."/>
            <person name="Bluhm B."/>
            <person name="Cannon C."/>
            <person name="Castanera R."/>
            <person name="Culley D."/>
            <person name="Daum C."/>
            <person name="Ezra D."/>
            <person name="Gonzalez J."/>
            <person name="Henrissat B."/>
            <person name="Kuo A."/>
            <person name="Liang C."/>
            <person name="Lipzen A."/>
            <person name="Lutzoni F."/>
            <person name="Magnuson J."/>
            <person name="Mondo S."/>
            <person name="Nolan M."/>
            <person name="Ohm R."/>
            <person name="Pangilinan J."/>
            <person name="Park H.-J."/>
            <person name="Ramirez L."/>
            <person name="Alfaro M."/>
            <person name="Sun H."/>
            <person name="Tritt A."/>
            <person name="Yoshinaga Y."/>
            <person name="Zwiers L.-H."/>
            <person name="Turgeon B."/>
            <person name="Goodwin S."/>
            <person name="Spatafora J."/>
            <person name="Crous P."/>
            <person name="Grigoriev I."/>
        </authorList>
    </citation>
    <scope>NUCLEOTIDE SEQUENCE</scope>
    <source>
        <strain evidence="2">CBS 262.69</strain>
    </source>
</reference>
<name>A0A6G1HN66_9PEZI</name>
<dbReference type="AlphaFoldDB" id="A0A6G1HN66"/>
<dbReference type="SUPFAM" id="SSF54695">
    <property type="entry name" value="POZ domain"/>
    <property type="match status" value="1"/>
</dbReference>
<dbReference type="InterPro" id="IPR000210">
    <property type="entry name" value="BTB/POZ_dom"/>
</dbReference>
<keyword evidence="3" id="KW-1185">Reference proteome</keyword>
<dbReference type="OrthoDB" id="1022638at2759"/>
<evidence type="ECO:0000259" key="1">
    <source>
        <dbReference type="PROSITE" id="PS50097"/>
    </source>
</evidence>
<organism evidence="2 3">
    <name type="scientific">Trichodelitschia bisporula</name>
    <dbReference type="NCBI Taxonomy" id="703511"/>
    <lineage>
        <taxon>Eukaryota</taxon>
        <taxon>Fungi</taxon>
        <taxon>Dikarya</taxon>
        <taxon>Ascomycota</taxon>
        <taxon>Pezizomycotina</taxon>
        <taxon>Dothideomycetes</taxon>
        <taxon>Dothideomycetes incertae sedis</taxon>
        <taxon>Phaeotrichales</taxon>
        <taxon>Phaeotrichaceae</taxon>
        <taxon>Trichodelitschia</taxon>
    </lineage>
</organism>
<dbReference type="Proteomes" id="UP000799640">
    <property type="component" value="Unassembled WGS sequence"/>
</dbReference>
<feature type="domain" description="BTB" evidence="1">
    <location>
        <begin position="17"/>
        <end position="86"/>
    </location>
</feature>
<dbReference type="PROSITE" id="PS50097">
    <property type="entry name" value="BTB"/>
    <property type="match status" value="1"/>
</dbReference>
<evidence type="ECO:0000313" key="2">
    <source>
        <dbReference type="EMBL" id="KAF2397277.1"/>
    </source>
</evidence>
<gene>
    <name evidence="2" type="ORF">EJ06DRAFT_169132</name>
</gene>
<dbReference type="InterPro" id="IPR011333">
    <property type="entry name" value="SKP1/BTB/POZ_sf"/>
</dbReference>
<sequence length="170" mass="18964">MAVNTLRHFEDAPDHGLDFLIIRTGESTVEGTRDFTLHARLLTSHSPFFQSKGGTGTTIIRLPNVAPNVFNAYAHWVYSNRLYLGARGIKSVRQYTTDCTSLLGKTYQLGQQLGDQDFMRAVVDVTLETLHPNWAQSVLNVQSRASVTTTAPPTRTRIFVPLKHRVPLAV</sequence>
<accession>A0A6G1HN66</accession>
<dbReference type="Gene3D" id="3.30.710.10">
    <property type="entry name" value="Potassium Channel Kv1.1, Chain A"/>
    <property type="match status" value="1"/>
</dbReference>
<evidence type="ECO:0000313" key="3">
    <source>
        <dbReference type="Proteomes" id="UP000799640"/>
    </source>
</evidence>
<protein>
    <recommendedName>
        <fullName evidence="1">BTB domain-containing protein</fullName>
    </recommendedName>
</protein>
<proteinExistence type="predicted"/>
<dbReference type="EMBL" id="ML996704">
    <property type="protein sequence ID" value="KAF2397277.1"/>
    <property type="molecule type" value="Genomic_DNA"/>
</dbReference>